<protein>
    <submittedName>
        <fullName evidence="1">Uncharacterized protein</fullName>
    </submittedName>
</protein>
<gene>
    <name evidence="1" type="ORF">Patl1_34919</name>
</gene>
<accession>A0ACC0ZW83</accession>
<reference evidence="2" key="1">
    <citation type="journal article" date="2023" name="G3 (Bethesda)">
        <title>Genome assembly and association tests identify interacting loci associated with vigor, precocity, and sex in interspecific pistachio rootstocks.</title>
        <authorList>
            <person name="Palmer W."/>
            <person name="Jacygrad E."/>
            <person name="Sagayaradj S."/>
            <person name="Cavanaugh K."/>
            <person name="Han R."/>
            <person name="Bertier L."/>
            <person name="Beede B."/>
            <person name="Kafkas S."/>
            <person name="Golino D."/>
            <person name="Preece J."/>
            <person name="Michelmore R."/>
        </authorList>
    </citation>
    <scope>NUCLEOTIDE SEQUENCE [LARGE SCALE GENOMIC DNA]</scope>
</reference>
<evidence type="ECO:0000313" key="2">
    <source>
        <dbReference type="Proteomes" id="UP001164250"/>
    </source>
</evidence>
<organism evidence="1 2">
    <name type="scientific">Pistacia atlantica</name>
    <dbReference type="NCBI Taxonomy" id="434234"/>
    <lineage>
        <taxon>Eukaryota</taxon>
        <taxon>Viridiplantae</taxon>
        <taxon>Streptophyta</taxon>
        <taxon>Embryophyta</taxon>
        <taxon>Tracheophyta</taxon>
        <taxon>Spermatophyta</taxon>
        <taxon>Magnoliopsida</taxon>
        <taxon>eudicotyledons</taxon>
        <taxon>Gunneridae</taxon>
        <taxon>Pentapetalae</taxon>
        <taxon>rosids</taxon>
        <taxon>malvids</taxon>
        <taxon>Sapindales</taxon>
        <taxon>Anacardiaceae</taxon>
        <taxon>Pistacia</taxon>
    </lineage>
</organism>
<dbReference type="Proteomes" id="UP001164250">
    <property type="component" value="Chromosome 15"/>
</dbReference>
<dbReference type="EMBL" id="CM047910">
    <property type="protein sequence ID" value="KAJ0076213.1"/>
    <property type="molecule type" value="Genomic_DNA"/>
</dbReference>
<comment type="caution">
    <text evidence="1">The sequence shown here is derived from an EMBL/GenBank/DDBJ whole genome shotgun (WGS) entry which is preliminary data.</text>
</comment>
<keyword evidence="2" id="KW-1185">Reference proteome</keyword>
<proteinExistence type="predicted"/>
<name>A0ACC0ZW83_9ROSI</name>
<sequence>MQMFLSTFWVEAFTTAIFLINRLLTITLKWESPYYMLYHKTLDYKSLRVFGSRCYPYVWDQKTSKFDTKSLPCVFLGYSDRHKGYRCYYPPTRRTFISRHVAFDEDSLHFKTQVSNNKSASDFLVTTFKEWDFSKSPMCSHSLPSANTKHPTPNAPLNKQLILSNLVFGAELQSNTVPAYAA</sequence>
<evidence type="ECO:0000313" key="1">
    <source>
        <dbReference type="EMBL" id="KAJ0076213.1"/>
    </source>
</evidence>